<keyword evidence="2" id="KW-1185">Reference proteome</keyword>
<dbReference type="PROSITE" id="PS50097">
    <property type="entry name" value="BTB"/>
    <property type="match status" value="1"/>
</dbReference>
<dbReference type="InterPro" id="IPR011333">
    <property type="entry name" value="SKP1/BTB/POZ_sf"/>
</dbReference>
<dbReference type="InterPro" id="IPR000210">
    <property type="entry name" value="BTB/POZ_dom"/>
</dbReference>
<protein>
    <submittedName>
        <fullName evidence="3">BTB domain-containing protein</fullName>
    </submittedName>
</protein>
<dbReference type="Pfam" id="PF00651">
    <property type="entry name" value="BTB"/>
    <property type="match status" value="1"/>
</dbReference>
<dbReference type="SUPFAM" id="SSF54695">
    <property type="entry name" value="POZ domain"/>
    <property type="match status" value="1"/>
</dbReference>
<dbReference type="Proteomes" id="UP000887577">
    <property type="component" value="Unplaced"/>
</dbReference>
<dbReference type="SMART" id="SM00225">
    <property type="entry name" value="BTB"/>
    <property type="match status" value="1"/>
</dbReference>
<dbReference type="WBParaSite" id="PSU_v2.g20652.t1">
    <property type="protein sequence ID" value="PSU_v2.g20652.t1"/>
    <property type="gene ID" value="PSU_v2.g20652"/>
</dbReference>
<accession>A0A914YNV1</accession>
<name>A0A914YNV1_9BILA</name>
<reference evidence="3" key="1">
    <citation type="submission" date="2022-11" db="UniProtKB">
        <authorList>
            <consortium name="WormBaseParasite"/>
        </authorList>
    </citation>
    <scope>IDENTIFICATION</scope>
</reference>
<dbReference type="Gene3D" id="3.30.710.10">
    <property type="entry name" value="Potassium Channel Kv1.1, Chain A"/>
    <property type="match status" value="1"/>
</dbReference>
<evidence type="ECO:0000313" key="3">
    <source>
        <dbReference type="WBParaSite" id="PSU_v2.g20652.t1"/>
    </source>
</evidence>
<dbReference type="AlphaFoldDB" id="A0A914YNV1"/>
<sequence>MELLKSKWNPAKNFGDLWNKGYEDFTIIVDKKEIKVHKNILAAHSPVFAAMFQPLMKEAIENKVEITDFSYEIVKMAVKLCYHQTYDENISIDESFLLLKFADKYNMANIQENLETYWSGKITISNLCEIANCAAAVNALILQQKCLDHLVHCLKMKYRVPKMELLDKEFIIKAFTKFSYQTSETL</sequence>
<dbReference type="PANTHER" id="PTHR24413">
    <property type="entry name" value="SPECKLE-TYPE POZ PROTEIN"/>
    <property type="match status" value="1"/>
</dbReference>
<evidence type="ECO:0000259" key="1">
    <source>
        <dbReference type="PROSITE" id="PS50097"/>
    </source>
</evidence>
<evidence type="ECO:0000313" key="2">
    <source>
        <dbReference type="Proteomes" id="UP000887577"/>
    </source>
</evidence>
<feature type="domain" description="BTB" evidence="1">
    <location>
        <begin position="23"/>
        <end position="82"/>
    </location>
</feature>
<proteinExistence type="predicted"/>
<organism evidence="2 3">
    <name type="scientific">Panagrolaimus superbus</name>
    <dbReference type="NCBI Taxonomy" id="310955"/>
    <lineage>
        <taxon>Eukaryota</taxon>
        <taxon>Metazoa</taxon>
        <taxon>Ecdysozoa</taxon>
        <taxon>Nematoda</taxon>
        <taxon>Chromadorea</taxon>
        <taxon>Rhabditida</taxon>
        <taxon>Tylenchina</taxon>
        <taxon>Panagrolaimomorpha</taxon>
        <taxon>Panagrolaimoidea</taxon>
        <taxon>Panagrolaimidae</taxon>
        <taxon>Panagrolaimus</taxon>
    </lineage>
</organism>
<dbReference type="CDD" id="cd18186">
    <property type="entry name" value="BTB_POZ_ZBTB_KLHL-like"/>
    <property type="match status" value="1"/>
</dbReference>